<dbReference type="RefSeq" id="WP_269415276.1">
    <property type="nucleotide sequence ID" value="NZ_JAPWGL010000002.1"/>
</dbReference>
<accession>A0ABT4KXC6</accession>
<organism evidence="1 2">
    <name type="scientific">Pedobacter rhodius</name>
    <dbReference type="NCBI Taxonomy" id="3004098"/>
    <lineage>
        <taxon>Bacteria</taxon>
        <taxon>Pseudomonadati</taxon>
        <taxon>Bacteroidota</taxon>
        <taxon>Sphingobacteriia</taxon>
        <taxon>Sphingobacteriales</taxon>
        <taxon>Sphingobacteriaceae</taxon>
        <taxon>Pedobacter</taxon>
    </lineage>
</organism>
<evidence type="ECO:0000313" key="1">
    <source>
        <dbReference type="EMBL" id="MCZ4223484.1"/>
    </source>
</evidence>
<keyword evidence="2" id="KW-1185">Reference proteome</keyword>
<dbReference type="InterPro" id="IPR032342">
    <property type="entry name" value="DUF4861"/>
</dbReference>
<sequence>MDIYKVGSSLSAGALALSLKLPDGKDSLIRLGGVNMGKVIYEQVADGPLRAIFRMHYPEWNFAKGYGPISLTEEISIWGGQYYYQSRIIAENMPENANLVTGFANLYGLQASEMIGKHARALYSYGLQSENKDNLGLAIIVPDQLVKAFKQTTSSEKDIKDSYLVYFQSKKQKIEPTFRFYACWQASDYRFSDSAKFNLFLNEQLKLADQPLNLSWK</sequence>
<dbReference type="EMBL" id="JAPWGL010000002">
    <property type="protein sequence ID" value="MCZ4223484.1"/>
    <property type="molecule type" value="Genomic_DNA"/>
</dbReference>
<gene>
    <name evidence="1" type="ORF">O0931_09260</name>
</gene>
<reference evidence="1" key="1">
    <citation type="submission" date="2022-12" db="EMBL/GenBank/DDBJ databases">
        <title>Genome sequence of SJ11.</title>
        <authorList>
            <person name="Woo H."/>
        </authorList>
    </citation>
    <scope>NUCLEOTIDE SEQUENCE</scope>
    <source>
        <strain evidence="1">SJ11</strain>
    </source>
</reference>
<comment type="caution">
    <text evidence="1">The sequence shown here is derived from an EMBL/GenBank/DDBJ whole genome shotgun (WGS) entry which is preliminary data.</text>
</comment>
<proteinExistence type="predicted"/>
<dbReference type="Pfam" id="PF16153">
    <property type="entry name" value="DUF4861"/>
    <property type="match status" value="1"/>
</dbReference>
<evidence type="ECO:0000313" key="2">
    <source>
        <dbReference type="Proteomes" id="UP001144341"/>
    </source>
</evidence>
<protein>
    <submittedName>
        <fullName evidence="1">DUF4861 family protein</fullName>
    </submittedName>
</protein>
<name>A0ABT4KXC6_9SPHI</name>
<dbReference type="Proteomes" id="UP001144341">
    <property type="component" value="Unassembled WGS sequence"/>
</dbReference>